<proteinExistence type="predicted"/>
<feature type="region of interest" description="Disordered" evidence="1">
    <location>
        <begin position="101"/>
        <end position="219"/>
    </location>
</feature>
<evidence type="ECO:0000256" key="1">
    <source>
        <dbReference type="SAM" id="MobiDB-lite"/>
    </source>
</evidence>
<dbReference type="Proteomes" id="UP001215280">
    <property type="component" value="Unassembled WGS sequence"/>
</dbReference>
<reference evidence="2" key="1">
    <citation type="submission" date="2023-03" db="EMBL/GenBank/DDBJ databases">
        <title>Massive genome expansion in bonnet fungi (Mycena s.s.) driven by repeated elements and novel gene families across ecological guilds.</title>
        <authorList>
            <consortium name="Lawrence Berkeley National Laboratory"/>
            <person name="Harder C.B."/>
            <person name="Miyauchi S."/>
            <person name="Viragh M."/>
            <person name="Kuo A."/>
            <person name="Thoen E."/>
            <person name="Andreopoulos B."/>
            <person name="Lu D."/>
            <person name="Skrede I."/>
            <person name="Drula E."/>
            <person name="Henrissat B."/>
            <person name="Morin E."/>
            <person name="Kohler A."/>
            <person name="Barry K."/>
            <person name="LaButti K."/>
            <person name="Morin E."/>
            <person name="Salamov A."/>
            <person name="Lipzen A."/>
            <person name="Mereny Z."/>
            <person name="Hegedus B."/>
            <person name="Baldrian P."/>
            <person name="Stursova M."/>
            <person name="Weitz H."/>
            <person name="Taylor A."/>
            <person name="Grigoriev I.V."/>
            <person name="Nagy L.G."/>
            <person name="Martin F."/>
            <person name="Kauserud H."/>
        </authorList>
    </citation>
    <scope>NUCLEOTIDE SEQUENCE</scope>
    <source>
        <strain evidence="2">CBHHK188m</strain>
    </source>
</reference>
<feature type="compositionally biased region" description="Polar residues" evidence="1">
    <location>
        <begin position="202"/>
        <end position="213"/>
    </location>
</feature>
<name>A0AAD7HTK7_9AGAR</name>
<dbReference type="AlphaFoldDB" id="A0AAD7HTK7"/>
<organism evidence="2 3">
    <name type="scientific">Mycena maculata</name>
    <dbReference type="NCBI Taxonomy" id="230809"/>
    <lineage>
        <taxon>Eukaryota</taxon>
        <taxon>Fungi</taxon>
        <taxon>Dikarya</taxon>
        <taxon>Basidiomycota</taxon>
        <taxon>Agaricomycotina</taxon>
        <taxon>Agaricomycetes</taxon>
        <taxon>Agaricomycetidae</taxon>
        <taxon>Agaricales</taxon>
        <taxon>Marasmiineae</taxon>
        <taxon>Mycenaceae</taxon>
        <taxon>Mycena</taxon>
    </lineage>
</organism>
<comment type="caution">
    <text evidence="2">The sequence shown here is derived from an EMBL/GenBank/DDBJ whole genome shotgun (WGS) entry which is preliminary data.</text>
</comment>
<gene>
    <name evidence="2" type="ORF">DFH07DRAFT_851444</name>
</gene>
<feature type="compositionally biased region" description="Low complexity" evidence="1">
    <location>
        <begin position="157"/>
        <end position="168"/>
    </location>
</feature>
<sequence>MPSSLLARLFCCCSVRPRGPVSDVESAVIPNESSRLLDPPPSPTLVVDHQKFSDRLGTIVRAKEGKMVSVSARSPFTLHSAASPTSDAADNDVRADSGLARATTSHLPPVLTMTPARSHGSLNLYSDSRHSSDSHSQSSSPRRSRSSSCRRPEQRSHSANSHSHSSNSGKARQASEWFVGESGSELSIEEEPPSPIPIARSRTATPTDPQSIAFSWGDV</sequence>
<keyword evidence="3" id="KW-1185">Reference proteome</keyword>
<evidence type="ECO:0000313" key="2">
    <source>
        <dbReference type="EMBL" id="KAJ7728014.1"/>
    </source>
</evidence>
<accession>A0AAD7HTK7</accession>
<feature type="compositionally biased region" description="Low complexity" evidence="1">
    <location>
        <begin position="134"/>
        <end position="149"/>
    </location>
</feature>
<dbReference type="EMBL" id="JARJLG010000208">
    <property type="protein sequence ID" value="KAJ7728014.1"/>
    <property type="molecule type" value="Genomic_DNA"/>
</dbReference>
<protein>
    <submittedName>
        <fullName evidence="2">Uncharacterized protein</fullName>
    </submittedName>
</protein>
<evidence type="ECO:0000313" key="3">
    <source>
        <dbReference type="Proteomes" id="UP001215280"/>
    </source>
</evidence>